<organism evidence="1 2">
    <name type="scientific">Mucor flavus</name>
    <dbReference type="NCBI Taxonomy" id="439312"/>
    <lineage>
        <taxon>Eukaryota</taxon>
        <taxon>Fungi</taxon>
        <taxon>Fungi incertae sedis</taxon>
        <taxon>Mucoromycota</taxon>
        <taxon>Mucoromycotina</taxon>
        <taxon>Mucoromycetes</taxon>
        <taxon>Mucorales</taxon>
        <taxon>Mucorineae</taxon>
        <taxon>Mucoraceae</taxon>
        <taxon>Mucor</taxon>
    </lineage>
</organism>
<sequence length="284" mass="33123">MEEEKLSLVLNELENKVGYILVSMDKFNKLWNDIYQSFENNDFEYPKVFDSLVISIYNDWKCKSDIIRQIEEYFDYILHELQAAKKNKILSKSIIVGINQELQNLSNTVNKFEIDKNAIDHLTKKCQKSKQQENFLAKSVLSEPVYKRIGSSNFSDIDKYFIGRGGLAMAGSAVPYHYGNKIARRWIFNYRLSRLSRSSIEMNTKLRDFGLLVSTEIGRVDISTSSDQETNHYSAAFDIEIDGLIKITQKLWDCFKMVQDQTSQNENIARHLVLKRTPRFLIRN</sequence>
<comment type="caution">
    <text evidence="1">The sequence shown here is derived from an EMBL/GenBank/DDBJ whole genome shotgun (WGS) entry which is preliminary data.</text>
</comment>
<evidence type="ECO:0000313" key="1">
    <source>
        <dbReference type="EMBL" id="GAA5813514.1"/>
    </source>
</evidence>
<reference evidence="1 2" key="1">
    <citation type="submission" date="2024-04" db="EMBL/GenBank/DDBJ databases">
        <title>genome sequences of Mucor flavus KT1a and Helicostylum pulchrum KT1b strains isolated from the surface of a dry-aged beef.</title>
        <authorList>
            <person name="Toyotome T."/>
            <person name="Hosono M."/>
            <person name="Torimaru M."/>
            <person name="Fukuda K."/>
            <person name="Mikami N."/>
        </authorList>
    </citation>
    <scope>NUCLEOTIDE SEQUENCE [LARGE SCALE GENOMIC DNA]</scope>
    <source>
        <strain evidence="1 2">KT1a</strain>
    </source>
</reference>
<gene>
    <name evidence="1" type="ORF">MFLAVUS_006992</name>
</gene>
<dbReference type="EMBL" id="BAABUK010000017">
    <property type="protein sequence ID" value="GAA5813514.1"/>
    <property type="molecule type" value="Genomic_DNA"/>
</dbReference>
<accession>A0ABP9Z324</accession>
<dbReference type="Proteomes" id="UP001473302">
    <property type="component" value="Unassembled WGS sequence"/>
</dbReference>
<evidence type="ECO:0000313" key="2">
    <source>
        <dbReference type="Proteomes" id="UP001473302"/>
    </source>
</evidence>
<name>A0ABP9Z324_9FUNG</name>
<keyword evidence="2" id="KW-1185">Reference proteome</keyword>
<proteinExistence type="predicted"/>
<protein>
    <submittedName>
        <fullName evidence="1">Uncharacterized protein</fullName>
    </submittedName>
</protein>